<dbReference type="OrthoDB" id="6417701at2759"/>
<dbReference type="GO" id="GO:0005524">
    <property type="term" value="F:ATP binding"/>
    <property type="evidence" value="ECO:0007669"/>
    <property type="project" value="UniProtKB-KW"/>
</dbReference>
<dbReference type="PANTHER" id="PTHR48103">
    <property type="entry name" value="MIDASIN-RELATED"/>
    <property type="match status" value="1"/>
</dbReference>
<feature type="non-terminal residue" evidence="3">
    <location>
        <position position="110"/>
    </location>
</feature>
<evidence type="ECO:0000313" key="3">
    <source>
        <dbReference type="EMBL" id="KFM76666.1"/>
    </source>
</evidence>
<keyword evidence="1" id="KW-0547">Nucleotide-binding</keyword>
<dbReference type="EMBL" id="KK119760">
    <property type="protein sequence ID" value="KFM76666.1"/>
    <property type="molecule type" value="Genomic_DNA"/>
</dbReference>
<evidence type="ECO:0000256" key="2">
    <source>
        <dbReference type="ARBA" id="ARBA00022840"/>
    </source>
</evidence>
<dbReference type="GO" id="GO:0000055">
    <property type="term" value="P:ribosomal large subunit export from nucleus"/>
    <property type="evidence" value="ECO:0007669"/>
    <property type="project" value="TreeGrafter"/>
</dbReference>
<gene>
    <name evidence="3" type="ORF">X975_16052</name>
</gene>
<protein>
    <submittedName>
        <fullName evidence="3">Midasin</fullName>
    </submittedName>
</protein>
<evidence type="ECO:0000313" key="4">
    <source>
        <dbReference type="Proteomes" id="UP000054359"/>
    </source>
</evidence>
<sequence length="110" mass="12938">MSQQSDSVDLLGGYKPVDLIQIIHPIREAFLEIFPLVINADKNAKFLQHISNCYYKRKYEELLGLMLHAQKNIVDLFEKKYSSSAKHVMMISKWRTLGEKIQRIKQQMQQ</sequence>
<keyword evidence="2" id="KW-0067">ATP-binding</keyword>
<dbReference type="Proteomes" id="UP000054359">
    <property type="component" value="Unassembled WGS sequence"/>
</dbReference>
<keyword evidence="4" id="KW-1185">Reference proteome</keyword>
<dbReference type="AlphaFoldDB" id="A0A087UH27"/>
<reference evidence="3 4" key="1">
    <citation type="submission" date="2013-11" db="EMBL/GenBank/DDBJ databases">
        <title>Genome sequencing of Stegodyphus mimosarum.</title>
        <authorList>
            <person name="Bechsgaard J."/>
        </authorList>
    </citation>
    <scope>NUCLEOTIDE SEQUENCE [LARGE SCALE GENOMIC DNA]</scope>
</reference>
<dbReference type="GO" id="GO:0030687">
    <property type="term" value="C:preribosome, large subunit precursor"/>
    <property type="evidence" value="ECO:0007669"/>
    <property type="project" value="TreeGrafter"/>
</dbReference>
<dbReference type="GO" id="GO:0000027">
    <property type="term" value="P:ribosomal large subunit assembly"/>
    <property type="evidence" value="ECO:0007669"/>
    <property type="project" value="TreeGrafter"/>
</dbReference>
<organism evidence="3 4">
    <name type="scientific">Stegodyphus mimosarum</name>
    <name type="common">African social velvet spider</name>
    <dbReference type="NCBI Taxonomy" id="407821"/>
    <lineage>
        <taxon>Eukaryota</taxon>
        <taxon>Metazoa</taxon>
        <taxon>Ecdysozoa</taxon>
        <taxon>Arthropoda</taxon>
        <taxon>Chelicerata</taxon>
        <taxon>Arachnida</taxon>
        <taxon>Araneae</taxon>
        <taxon>Araneomorphae</taxon>
        <taxon>Entelegynae</taxon>
        <taxon>Eresoidea</taxon>
        <taxon>Eresidae</taxon>
        <taxon>Stegodyphus</taxon>
    </lineage>
</organism>
<evidence type="ECO:0000256" key="1">
    <source>
        <dbReference type="ARBA" id="ARBA00022741"/>
    </source>
</evidence>
<dbReference type="STRING" id="407821.A0A087UH27"/>
<proteinExistence type="predicted"/>
<dbReference type="PANTHER" id="PTHR48103:SF2">
    <property type="entry name" value="MIDASIN"/>
    <property type="match status" value="1"/>
</dbReference>
<accession>A0A087UH27</accession>
<dbReference type="GO" id="GO:0005634">
    <property type="term" value="C:nucleus"/>
    <property type="evidence" value="ECO:0007669"/>
    <property type="project" value="TreeGrafter"/>
</dbReference>
<name>A0A087UH27_STEMI</name>